<dbReference type="AlphaFoldDB" id="A0AAD2WYW1"/>
<organism evidence="1 2">
    <name type="scientific">Streptococcus agalactiae MRI Z1-216</name>
    <dbReference type="NCBI Taxonomy" id="1154879"/>
    <lineage>
        <taxon>Bacteria</taxon>
        <taxon>Bacillati</taxon>
        <taxon>Bacillota</taxon>
        <taxon>Bacilli</taxon>
        <taxon>Lactobacillales</taxon>
        <taxon>Streptococcaceae</taxon>
        <taxon>Streptococcus</taxon>
    </lineage>
</organism>
<accession>A0AAD2WYW1</accession>
<dbReference type="EMBL" id="ALSF01000016">
    <property type="protein sequence ID" value="EPU42730.1"/>
    <property type="molecule type" value="Genomic_DNA"/>
</dbReference>
<comment type="caution">
    <text evidence="1">The sequence shown here is derived from an EMBL/GenBank/DDBJ whole genome shotgun (WGS) entry which is preliminary data.</text>
</comment>
<evidence type="ECO:0000313" key="1">
    <source>
        <dbReference type="EMBL" id="EPU42730.1"/>
    </source>
</evidence>
<gene>
    <name evidence="1" type="ORF">SAG0164_11480</name>
</gene>
<protein>
    <submittedName>
        <fullName evidence="1">Uncharacterized protein</fullName>
    </submittedName>
</protein>
<reference evidence="1 2" key="1">
    <citation type="submission" date="2012-07" db="EMBL/GenBank/DDBJ databases">
        <authorList>
            <person name="Moroni P."/>
            <person name="Richards V.P."/>
            <person name="Durkin S.A.S."/>
            <person name="Kim M."/>
            <person name="Pavinski Bitar P.D."/>
            <person name="Stanhope M.J."/>
            <person name="Town C.D."/>
            <person name="Zadoks R.N."/>
            <person name="Venter J.C."/>
        </authorList>
    </citation>
    <scope>NUCLEOTIDE SEQUENCE [LARGE SCALE GENOMIC DNA]</scope>
    <source>
        <strain evidence="1 2">MRI Z1-216</strain>
    </source>
</reference>
<sequence length="59" mass="6950">MGINLFLVKSRNSTIQDLFLFVFTQDILHYLTFQGGNIMEILIETHLFIYSGRKEIKIE</sequence>
<evidence type="ECO:0000313" key="2">
    <source>
        <dbReference type="Proteomes" id="UP000015176"/>
    </source>
</evidence>
<name>A0AAD2WYW1_STRAG</name>
<dbReference type="Proteomes" id="UP000015176">
    <property type="component" value="Unassembled WGS sequence"/>
</dbReference>
<proteinExistence type="predicted"/>